<dbReference type="Proteomes" id="UP001187192">
    <property type="component" value="Unassembled WGS sequence"/>
</dbReference>
<evidence type="ECO:0000313" key="10">
    <source>
        <dbReference type="Proteomes" id="UP001187192"/>
    </source>
</evidence>
<dbReference type="PANTHER" id="PTHR47287:SF15">
    <property type="entry name" value="ZINC FINGER PROTEIN 3-LIKE"/>
    <property type="match status" value="1"/>
</dbReference>
<keyword evidence="2" id="KW-0479">Metal-binding</keyword>
<keyword evidence="3 6" id="KW-0863">Zinc-finger</keyword>
<feature type="compositionally biased region" description="Polar residues" evidence="7">
    <location>
        <begin position="10"/>
        <end position="26"/>
    </location>
</feature>
<evidence type="ECO:0000256" key="3">
    <source>
        <dbReference type="ARBA" id="ARBA00022771"/>
    </source>
</evidence>
<dbReference type="PANTHER" id="PTHR47287">
    <property type="entry name" value="C2H2 AND C2HC ZINC FINGERS SUPERFAMILY PROTEIN"/>
    <property type="match status" value="1"/>
</dbReference>
<gene>
    <name evidence="9" type="ORF">TIFTF001_019523</name>
</gene>
<evidence type="ECO:0000256" key="4">
    <source>
        <dbReference type="ARBA" id="ARBA00022833"/>
    </source>
</evidence>
<evidence type="ECO:0000256" key="7">
    <source>
        <dbReference type="SAM" id="MobiDB-lite"/>
    </source>
</evidence>
<dbReference type="AlphaFoldDB" id="A0AA88DCS8"/>
<sequence>MEDEEKAITTHDNNVGAATNGSGEDTTTSRVFPCLFCSRKFYSSQALGGHQNAHKKERTAARKAKRLSDHYAPLHFAAHPQHQPMVFAPNHHHQHVAADLLHPSMYINTHAATFRYFPATTHHQFSDRFGSNGAPRFENLVYHGGGCSANNGYPCQEDEQSFLNWQRRNRCNAFGGGGASQHASSVMSVDHNAGSCEKGKDPKLDLSLHL</sequence>
<evidence type="ECO:0000256" key="2">
    <source>
        <dbReference type="ARBA" id="ARBA00022723"/>
    </source>
</evidence>
<evidence type="ECO:0000259" key="8">
    <source>
        <dbReference type="PROSITE" id="PS50157"/>
    </source>
</evidence>
<reference evidence="9" key="1">
    <citation type="submission" date="2023-07" db="EMBL/GenBank/DDBJ databases">
        <title>draft genome sequence of fig (Ficus carica).</title>
        <authorList>
            <person name="Takahashi T."/>
            <person name="Nishimura K."/>
        </authorList>
    </citation>
    <scope>NUCLEOTIDE SEQUENCE</scope>
</reference>
<protein>
    <recommendedName>
        <fullName evidence="8">C2H2-type domain-containing protein</fullName>
    </recommendedName>
</protein>
<feature type="domain" description="C2H2-type" evidence="8">
    <location>
        <begin position="32"/>
        <end position="59"/>
    </location>
</feature>
<evidence type="ECO:0000256" key="1">
    <source>
        <dbReference type="ARBA" id="ARBA00004123"/>
    </source>
</evidence>
<comment type="subcellular location">
    <subcellularLocation>
        <location evidence="1">Nucleus</location>
    </subcellularLocation>
</comment>
<dbReference type="GO" id="GO:0005634">
    <property type="term" value="C:nucleus"/>
    <property type="evidence" value="ECO:0007669"/>
    <property type="project" value="UniProtKB-SubCell"/>
</dbReference>
<dbReference type="EMBL" id="BTGU01000033">
    <property type="protein sequence ID" value="GMN50367.1"/>
    <property type="molecule type" value="Genomic_DNA"/>
</dbReference>
<evidence type="ECO:0000256" key="6">
    <source>
        <dbReference type="PROSITE-ProRule" id="PRU00042"/>
    </source>
</evidence>
<dbReference type="GO" id="GO:0008270">
    <property type="term" value="F:zinc ion binding"/>
    <property type="evidence" value="ECO:0007669"/>
    <property type="project" value="UniProtKB-KW"/>
</dbReference>
<organism evidence="9 10">
    <name type="scientific">Ficus carica</name>
    <name type="common">Common fig</name>
    <dbReference type="NCBI Taxonomy" id="3494"/>
    <lineage>
        <taxon>Eukaryota</taxon>
        <taxon>Viridiplantae</taxon>
        <taxon>Streptophyta</taxon>
        <taxon>Embryophyta</taxon>
        <taxon>Tracheophyta</taxon>
        <taxon>Spermatophyta</taxon>
        <taxon>Magnoliopsida</taxon>
        <taxon>eudicotyledons</taxon>
        <taxon>Gunneridae</taxon>
        <taxon>Pentapetalae</taxon>
        <taxon>rosids</taxon>
        <taxon>fabids</taxon>
        <taxon>Rosales</taxon>
        <taxon>Moraceae</taxon>
        <taxon>Ficeae</taxon>
        <taxon>Ficus</taxon>
    </lineage>
</organism>
<keyword evidence="10" id="KW-1185">Reference proteome</keyword>
<dbReference type="GO" id="GO:0009788">
    <property type="term" value="P:negative regulation of abscisic acid-activated signaling pathway"/>
    <property type="evidence" value="ECO:0007669"/>
    <property type="project" value="InterPro"/>
</dbReference>
<dbReference type="Gene3D" id="3.30.160.60">
    <property type="entry name" value="Classic Zinc Finger"/>
    <property type="match status" value="1"/>
</dbReference>
<evidence type="ECO:0000256" key="5">
    <source>
        <dbReference type="ARBA" id="ARBA00023242"/>
    </source>
</evidence>
<dbReference type="PROSITE" id="PS50157">
    <property type="entry name" value="ZINC_FINGER_C2H2_2"/>
    <property type="match status" value="1"/>
</dbReference>
<accession>A0AA88DCS8</accession>
<dbReference type="InterPro" id="IPR013087">
    <property type="entry name" value="Znf_C2H2_type"/>
</dbReference>
<evidence type="ECO:0000313" key="9">
    <source>
        <dbReference type="EMBL" id="GMN50367.1"/>
    </source>
</evidence>
<keyword evidence="4" id="KW-0862">Zinc</keyword>
<dbReference type="PROSITE" id="PS00028">
    <property type="entry name" value="ZINC_FINGER_C2H2_1"/>
    <property type="match status" value="1"/>
</dbReference>
<dbReference type="InterPro" id="IPR036236">
    <property type="entry name" value="Znf_C2H2_sf"/>
</dbReference>
<feature type="region of interest" description="Disordered" evidence="7">
    <location>
        <begin position="1"/>
        <end position="26"/>
    </location>
</feature>
<dbReference type="InterPro" id="IPR044246">
    <property type="entry name" value="ZFP3-like"/>
</dbReference>
<name>A0AA88DCS8_FICCA</name>
<proteinExistence type="predicted"/>
<comment type="caution">
    <text evidence="9">The sequence shown here is derived from an EMBL/GenBank/DDBJ whole genome shotgun (WGS) entry which is preliminary data.</text>
</comment>
<keyword evidence="5" id="KW-0539">Nucleus</keyword>
<dbReference type="SUPFAM" id="SSF57667">
    <property type="entry name" value="beta-beta-alpha zinc fingers"/>
    <property type="match status" value="1"/>
</dbReference>